<evidence type="ECO:0000313" key="1">
    <source>
        <dbReference type="EMBL" id="CAB4126252.1"/>
    </source>
</evidence>
<gene>
    <name evidence="2" type="ORF">UFOVP153_61</name>
    <name evidence="1" type="ORF">UFOVP69_62</name>
</gene>
<evidence type="ECO:0000313" key="2">
    <source>
        <dbReference type="EMBL" id="CAB5171103.1"/>
    </source>
</evidence>
<dbReference type="EMBL" id="LR796194">
    <property type="protein sequence ID" value="CAB4126252.1"/>
    <property type="molecule type" value="Genomic_DNA"/>
</dbReference>
<proteinExistence type="predicted"/>
<sequence>MKRILIFLVVLLPYLAKSQTVITGKYKYMDSLTFAKYKNTYGDSLLTTDALGRLKMVKNSAADTVSLSDRINARVKYTDTASMLIPYLRKLDTTGKWLAVGYLPYLVKYTDTAAFLSAYYNKTAIDAKLALKLNISDTATMLSPYARTITLGGYIPYTGATSAIDLNAKTVVNISHLGINTATVPTILLRAIGDNNSSSRIAMRGYSSDANSSSIRVTKFRGTAASPQAPLSGDGLGKFELAGYGTTSSDGYPQASFEGIATENWGATARGAKVQIKITPNTTITQAIALTINQDKSAVFENSITGTSLIKTGGTSLQFLKADGSVDANSYMNISDTATMLNPYLRSTSYGLTKSSQTVSADSSLLSTKLWRQKGIDSVSANVNLKVNISDTATMLSKYYNKTAADAKYALDVKYTDTGTMLSPYYRTATATAALATKVNISDTSTMLSPYQRSFSAVKYTDTATMLSGYKTYYPRTAVSLTVTGSSGASSYSNSTGVLNVPTYTLSGLGGEPAITAGTTSQYWRGDKTWQTLDKTAVGLSNVTNNAQVTSVTGTSPIASSGGTTPAISITQANTTTSGYLSFGDWNTFNGKQAALNGTGFVKATGTIISYDNSTYITGNQTITLSGDISGSGATAITTTIGLLKVTNGMLAGTINYSKMDATTVPTWNQSTTGTAANITATSNATLTTLSALSLPYSQLTGTPTLSYLPLAGGTLTGGLNGTYSIFTNTGWASTASDASKYTNWSVGATADYIQSVILLHPIYNGTLINYNLCSGKIYQTRGNSASGSIIDVYDINTQSAYNGIAGELESLGYAGQLVTCTYGGVLYMALLPYYHTSSVSFTFDGYIKSQIPSNQLLIVPYRNSSTGVILNSEINSSITAYSTNMSKTFTNSFTTFSIPALSANTYVSNVNFTDGSSNTGHFGIIRNSTSGNGAFFGADGIVELYTNMSGTNVKALSLATTGAASFTTSASSAFILNSTNANAGYLTFQKSGTDYGYIGNAYHLLTPSGANTDLAISSPGAVIIGTGAALPPRLTISSTGNVGVGTTPQGWYSSYKTLEVGNASLYSTSATTSYVGNNFYVSGAGVATYNTTGIASVSGIESGDFVYYNSISGTAGTTVSFIERLRISSSSATFANSLNVGGTGIFSNYVKAIAPNLSTPAYYGYPAALTSSANDYSLGTYFLNGVGSNNSYIESGTLRTSAGSDWTTSGYRIQQVIDGTYMGYLQFNGTNRQGGFSIGTGLTASRQTVAERFYINSGGSAFFNGAVTHYSTTTLGGNITYDPGDQVDWYLKGAANGPTIRMRYSGGTGNRNAALGWMSNTPTYNDVLGWDNGSATSYVSFGVTMSNPSITFTDNTSSRIGIVGITDNYNLYVTSPSAGNLYLGNYTTSYVRGDLNVSGSAVYSTGVTYGGVTTQSYGYGHIYKGYTGSAYDVMFINPGNAVDELQVMGGLNMTTTTAGFTVPNMTTTQKNALTKRKGMIVYDTTINLLQAWNGSAWNNLW</sequence>
<protein>
    <submittedName>
        <fullName evidence="1">Uncharacterized protein</fullName>
    </submittedName>
</protein>
<reference evidence="1" key="1">
    <citation type="submission" date="2020-04" db="EMBL/GenBank/DDBJ databases">
        <authorList>
            <person name="Chiriac C."/>
            <person name="Salcher M."/>
            <person name="Ghai R."/>
            <person name="Kavagutti S V."/>
        </authorList>
    </citation>
    <scope>NUCLEOTIDE SEQUENCE</scope>
</reference>
<accession>A0A6J5KY89</accession>
<name>A0A6J5KY89_9CAUD</name>
<organism evidence="1">
    <name type="scientific">uncultured Caudovirales phage</name>
    <dbReference type="NCBI Taxonomy" id="2100421"/>
    <lineage>
        <taxon>Viruses</taxon>
        <taxon>Duplodnaviria</taxon>
        <taxon>Heunggongvirae</taxon>
        <taxon>Uroviricota</taxon>
        <taxon>Caudoviricetes</taxon>
        <taxon>Peduoviridae</taxon>
        <taxon>Maltschvirus</taxon>
        <taxon>Maltschvirus maltsch</taxon>
    </lineage>
</organism>
<dbReference type="EMBL" id="LR798204">
    <property type="protein sequence ID" value="CAB5171103.1"/>
    <property type="molecule type" value="Genomic_DNA"/>
</dbReference>